<feature type="transmembrane region" description="Helical" evidence="1">
    <location>
        <begin position="113"/>
        <end position="134"/>
    </location>
</feature>
<dbReference type="OrthoDB" id="2365065at2"/>
<feature type="transmembrane region" description="Helical" evidence="1">
    <location>
        <begin position="56"/>
        <end position="81"/>
    </location>
</feature>
<keyword evidence="1" id="KW-1133">Transmembrane helix</keyword>
<sequence>MSKEQRTLIREINLLEDKKLIWLLNVAAIVLFFGFLLLFSGVTFWHSASMYQSFNFWTLILGLGLFIVLIIIHELIHALFFKMFQPTKKVKFGFKNGMAYATSPHSYYKKYQFIIICLAPFVLLTSGLVVLYLMNLLSASLFIFLASMHASGCVGDFYFTYLILRAPKNSWIEDTEQGINFYH</sequence>
<dbReference type="Proteomes" id="UP000014136">
    <property type="component" value="Unassembled WGS sequence"/>
</dbReference>
<name>S0J577_9ENTE</name>
<evidence type="ECO:0000313" key="3">
    <source>
        <dbReference type="Proteomes" id="UP000014136"/>
    </source>
</evidence>
<dbReference type="PATRIC" id="fig|1139996.3.peg.1915"/>
<evidence type="ECO:0000256" key="1">
    <source>
        <dbReference type="SAM" id="Phobius"/>
    </source>
</evidence>
<keyword evidence="1" id="KW-0472">Membrane</keyword>
<evidence type="ECO:0008006" key="4">
    <source>
        <dbReference type="Google" id="ProtNLM"/>
    </source>
</evidence>
<dbReference type="STRING" id="41997.RV16_GL001065"/>
<dbReference type="eggNOG" id="ENOG5032VKF">
    <property type="taxonomic scope" value="Bacteria"/>
</dbReference>
<gene>
    <name evidence="2" type="ORF">OMQ_01943</name>
</gene>
<proteinExistence type="predicted"/>
<keyword evidence="1" id="KW-0812">Transmembrane</keyword>
<dbReference type="InterPro" id="IPR021683">
    <property type="entry name" value="DUF3267"/>
</dbReference>
<dbReference type="AlphaFoldDB" id="S0J577"/>
<feature type="transmembrane region" description="Helical" evidence="1">
    <location>
        <begin position="140"/>
        <end position="164"/>
    </location>
</feature>
<evidence type="ECO:0000313" key="2">
    <source>
        <dbReference type="EMBL" id="EOT28029.1"/>
    </source>
</evidence>
<dbReference type="HOGENOM" id="CLU_126025_0_0_9"/>
<reference evidence="2 3" key="1">
    <citation type="submission" date="2013-03" db="EMBL/GenBank/DDBJ databases">
        <title>The Genome Sequence of Enterococcus saccharolyticus ATCC_43076 (Illumina only assembly).</title>
        <authorList>
            <consortium name="The Broad Institute Genomics Platform"/>
            <consortium name="The Broad Institute Genome Sequencing Center for Infectious Disease"/>
            <person name="Earl A."/>
            <person name="Russ C."/>
            <person name="Gilmore M."/>
            <person name="Surin D."/>
            <person name="Walker B."/>
            <person name="Young S."/>
            <person name="Zeng Q."/>
            <person name="Gargeya S."/>
            <person name="Fitzgerald M."/>
            <person name="Haas B."/>
            <person name="Abouelleil A."/>
            <person name="Allen A.W."/>
            <person name="Alvarado L."/>
            <person name="Arachchi H.M."/>
            <person name="Berlin A.M."/>
            <person name="Chapman S.B."/>
            <person name="Gainer-Dewar J."/>
            <person name="Goldberg J."/>
            <person name="Griggs A."/>
            <person name="Gujja S."/>
            <person name="Hansen M."/>
            <person name="Howarth C."/>
            <person name="Imamovic A."/>
            <person name="Ireland A."/>
            <person name="Larimer J."/>
            <person name="McCowan C."/>
            <person name="Murphy C."/>
            <person name="Pearson M."/>
            <person name="Poon T.W."/>
            <person name="Priest M."/>
            <person name="Roberts A."/>
            <person name="Saif S."/>
            <person name="Shea T."/>
            <person name="Sisk P."/>
            <person name="Sykes S."/>
            <person name="Wortman J."/>
            <person name="Nusbaum C."/>
            <person name="Birren B."/>
        </authorList>
    </citation>
    <scope>NUCLEOTIDE SEQUENCE [LARGE SCALE GENOMIC DNA]</scope>
    <source>
        <strain evidence="2 3">ATCC 43076</strain>
    </source>
</reference>
<dbReference type="EMBL" id="AHYT01000009">
    <property type="protein sequence ID" value="EOT28029.1"/>
    <property type="molecule type" value="Genomic_DNA"/>
</dbReference>
<feature type="transmembrane region" description="Helical" evidence="1">
    <location>
        <begin position="20"/>
        <end position="44"/>
    </location>
</feature>
<dbReference type="RefSeq" id="WP_016175713.1">
    <property type="nucleotide sequence ID" value="NZ_KE136389.1"/>
</dbReference>
<accession>S0J577</accession>
<keyword evidence="3" id="KW-1185">Reference proteome</keyword>
<dbReference type="Pfam" id="PF11667">
    <property type="entry name" value="DUF3267"/>
    <property type="match status" value="1"/>
</dbReference>
<organism evidence="2 3">
    <name type="scientific">Enterococcus saccharolyticus subsp. saccharolyticus ATCC 43076</name>
    <dbReference type="NCBI Taxonomy" id="1139996"/>
    <lineage>
        <taxon>Bacteria</taxon>
        <taxon>Bacillati</taxon>
        <taxon>Bacillota</taxon>
        <taxon>Bacilli</taxon>
        <taxon>Lactobacillales</taxon>
        <taxon>Enterococcaceae</taxon>
        <taxon>Enterococcus</taxon>
    </lineage>
</organism>
<protein>
    <recommendedName>
        <fullName evidence="4">Surface antigen negative regulator Par</fullName>
    </recommendedName>
</protein>
<comment type="caution">
    <text evidence="2">The sequence shown here is derived from an EMBL/GenBank/DDBJ whole genome shotgun (WGS) entry which is preliminary data.</text>
</comment>